<sequence length="180" mass="20190">WQYKRHRGSRTNVRRGAPPIEVVRKDETGLVYAMMAITDDCYGTLQLETQGADLQIKTEALYPQLFRSLGMVAQDPSGWASLYRRNNPNSTRGAFVGLSTAGFQGSTFPYQPSVVLSLSLPEESTQRSAYISGIADVIAITDRKKFIRSLRRLLEAKADLWVDPALITLGVSFKEFKKER</sequence>
<protein>
    <submittedName>
        <fullName evidence="1">Uncharacterized protein</fullName>
    </submittedName>
</protein>
<evidence type="ECO:0000313" key="1">
    <source>
        <dbReference type="EMBL" id="GAG83988.1"/>
    </source>
</evidence>
<feature type="non-terminal residue" evidence="1">
    <location>
        <position position="1"/>
    </location>
</feature>
<dbReference type="EMBL" id="BART01017948">
    <property type="protein sequence ID" value="GAG83988.1"/>
    <property type="molecule type" value="Genomic_DNA"/>
</dbReference>
<proteinExistence type="predicted"/>
<name>X1BIT3_9ZZZZ</name>
<organism evidence="1">
    <name type="scientific">marine sediment metagenome</name>
    <dbReference type="NCBI Taxonomy" id="412755"/>
    <lineage>
        <taxon>unclassified sequences</taxon>
        <taxon>metagenomes</taxon>
        <taxon>ecological metagenomes</taxon>
    </lineage>
</organism>
<accession>X1BIT3</accession>
<dbReference type="AlphaFoldDB" id="X1BIT3"/>
<gene>
    <name evidence="1" type="ORF">S01H4_33991</name>
</gene>
<reference evidence="1" key="1">
    <citation type="journal article" date="2014" name="Front. Microbiol.">
        <title>High frequency of phylogenetically diverse reductive dehalogenase-homologous genes in deep subseafloor sedimentary metagenomes.</title>
        <authorList>
            <person name="Kawai M."/>
            <person name="Futagami T."/>
            <person name="Toyoda A."/>
            <person name="Takaki Y."/>
            <person name="Nishi S."/>
            <person name="Hori S."/>
            <person name="Arai W."/>
            <person name="Tsubouchi T."/>
            <person name="Morono Y."/>
            <person name="Uchiyama I."/>
            <person name="Ito T."/>
            <person name="Fujiyama A."/>
            <person name="Inagaki F."/>
            <person name="Takami H."/>
        </authorList>
    </citation>
    <scope>NUCLEOTIDE SEQUENCE</scope>
    <source>
        <strain evidence="1">Expedition CK06-06</strain>
    </source>
</reference>
<comment type="caution">
    <text evidence="1">The sequence shown here is derived from an EMBL/GenBank/DDBJ whole genome shotgun (WGS) entry which is preliminary data.</text>
</comment>